<accession>A0A9P6NUL0</accession>
<keyword evidence="2" id="KW-1185">Reference proteome</keyword>
<reference evidence="1" key="1">
    <citation type="submission" date="2013-11" db="EMBL/GenBank/DDBJ databases">
        <title>Genome sequence of the fusiform rust pathogen reveals effectors for host alternation and coevolution with pine.</title>
        <authorList>
            <consortium name="DOE Joint Genome Institute"/>
            <person name="Smith K."/>
            <person name="Pendleton A."/>
            <person name="Kubisiak T."/>
            <person name="Anderson C."/>
            <person name="Salamov A."/>
            <person name="Aerts A."/>
            <person name="Riley R."/>
            <person name="Clum A."/>
            <person name="Lindquist E."/>
            <person name="Ence D."/>
            <person name="Campbell M."/>
            <person name="Kronenberg Z."/>
            <person name="Feau N."/>
            <person name="Dhillon B."/>
            <person name="Hamelin R."/>
            <person name="Burleigh J."/>
            <person name="Smith J."/>
            <person name="Yandell M."/>
            <person name="Nelson C."/>
            <person name="Grigoriev I."/>
            <person name="Davis J."/>
        </authorList>
    </citation>
    <scope>NUCLEOTIDE SEQUENCE</scope>
    <source>
        <strain evidence="1">G11</strain>
    </source>
</reference>
<proteinExistence type="predicted"/>
<name>A0A9P6NUL0_9BASI</name>
<organism evidence="1 2">
    <name type="scientific">Cronartium quercuum f. sp. fusiforme G11</name>
    <dbReference type="NCBI Taxonomy" id="708437"/>
    <lineage>
        <taxon>Eukaryota</taxon>
        <taxon>Fungi</taxon>
        <taxon>Dikarya</taxon>
        <taxon>Basidiomycota</taxon>
        <taxon>Pucciniomycotina</taxon>
        <taxon>Pucciniomycetes</taxon>
        <taxon>Pucciniales</taxon>
        <taxon>Coleosporiaceae</taxon>
        <taxon>Cronartium</taxon>
    </lineage>
</organism>
<evidence type="ECO:0000313" key="1">
    <source>
        <dbReference type="EMBL" id="KAG0151917.1"/>
    </source>
</evidence>
<dbReference type="AlphaFoldDB" id="A0A9P6NUL0"/>
<sequence>MKNVRMRRTRGKLYMRAIMVGVITVGRVVKAVILTRNLKPIEVEILKVQSTLTTTMVTR</sequence>
<dbReference type="Proteomes" id="UP000886653">
    <property type="component" value="Unassembled WGS sequence"/>
</dbReference>
<evidence type="ECO:0000313" key="2">
    <source>
        <dbReference type="Proteomes" id="UP000886653"/>
    </source>
</evidence>
<dbReference type="EMBL" id="MU167210">
    <property type="protein sequence ID" value="KAG0151917.1"/>
    <property type="molecule type" value="Genomic_DNA"/>
</dbReference>
<comment type="caution">
    <text evidence="1">The sequence shown here is derived from an EMBL/GenBank/DDBJ whole genome shotgun (WGS) entry which is preliminary data.</text>
</comment>
<gene>
    <name evidence="1" type="ORF">CROQUDRAFT_86127</name>
</gene>
<protein>
    <submittedName>
        <fullName evidence="1">Uncharacterized protein</fullName>
    </submittedName>
</protein>